<name>A0A7M5WMH4_9CNID</name>
<dbReference type="PROSITE" id="PS50267">
    <property type="entry name" value="NA_NEUROTRAN_SYMP_3"/>
    <property type="match status" value="1"/>
</dbReference>
<feature type="transmembrane region" description="Helical" evidence="10">
    <location>
        <begin position="518"/>
        <end position="544"/>
    </location>
</feature>
<evidence type="ECO:0000313" key="12">
    <source>
        <dbReference type="Proteomes" id="UP000594262"/>
    </source>
</evidence>
<feature type="transmembrane region" description="Helical" evidence="10">
    <location>
        <begin position="247"/>
        <end position="267"/>
    </location>
</feature>
<evidence type="ECO:0000256" key="6">
    <source>
        <dbReference type="PIRSR" id="PIRSR600175-1"/>
    </source>
</evidence>
<dbReference type="OrthoDB" id="6581954at2759"/>
<feature type="binding site" evidence="6">
    <location>
        <position position="68"/>
    </location>
    <ligand>
        <name>Na(+)</name>
        <dbReference type="ChEBI" id="CHEBI:29101"/>
        <label>1</label>
    </ligand>
</feature>
<feature type="compositionally biased region" description="Basic and acidic residues" evidence="9">
    <location>
        <begin position="600"/>
        <end position="609"/>
    </location>
</feature>
<evidence type="ECO:0000256" key="5">
    <source>
        <dbReference type="ARBA" id="ARBA00023136"/>
    </source>
</evidence>
<evidence type="ECO:0000256" key="10">
    <source>
        <dbReference type="SAM" id="Phobius"/>
    </source>
</evidence>
<dbReference type="PANTHER" id="PTHR11616">
    <property type="entry name" value="SODIUM/CHLORIDE DEPENDENT TRANSPORTER"/>
    <property type="match status" value="1"/>
</dbReference>
<dbReference type="AlphaFoldDB" id="A0A7M5WMH4"/>
<feature type="transmembrane region" description="Helical" evidence="10">
    <location>
        <begin position="328"/>
        <end position="349"/>
    </location>
</feature>
<dbReference type="PRINTS" id="PR00176">
    <property type="entry name" value="NANEUSMPORT"/>
</dbReference>
<evidence type="ECO:0000256" key="7">
    <source>
        <dbReference type="PIRSR" id="PIRSR600175-2"/>
    </source>
</evidence>
<keyword evidence="6" id="KW-0479">Metal-binding</keyword>
<protein>
    <recommendedName>
        <fullName evidence="8">Transporter</fullName>
    </recommendedName>
</protein>
<evidence type="ECO:0000256" key="3">
    <source>
        <dbReference type="ARBA" id="ARBA00022692"/>
    </source>
</evidence>
<dbReference type="NCBIfam" id="NF037979">
    <property type="entry name" value="Na_transp"/>
    <property type="match status" value="1"/>
</dbReference>
<feature type="transmembrane region" description="Helical" evidence="10">
    <location>
        <begin position="89"/>
        <end position="108"/>
    </location>
</feature>
<dbReference type="GO" id="GO:0005886">
    <property type="term" value="C:plasma membrane"/>
    <property type="evidence" value="ECO:0007669"/>
    <property type="project" value="TreeGrafter"/>
</dbReference>
<keyword evidence="4 10" id="KW-1133">Transmembrane helix</keyword>
<evidence type="ECO:0000256" key="8">
    <source>
        <dbReference type="RuleBase" id="RU003732"/>
    </source>
</evidence>
<dbReference type="Proteomes" id="UP000594262">
    <property type="component" value="Unplaced"/>
</dbReference>
<keyword evidence="3 8" id="KW-0812">Transmembrane</keyword>
<feature type="binding site" evidence="6">
    <location>
        <position position="302"/>
    </location>
    <ligand>
        <name>Na(+)</name>
        <dbReference type="ChEBI" id="CHEBI:29101"/>
        <label>1</label>
    </ligand>
</feature>
<keyword evidence="2 8" id="KW-0813">Transport</keyword>
<keyword evidence="6" id="KW-0915">Sodium</keyword>
<keyword evidence="7" id="KW-1015">Disulfide bond</keyword>
<evidence type="ECO:0000313" key="11">
    <source>
        <dbReference type="EnsemblMetazoa" id="CLYHEMP011484.1"/>
    </source>
</evidence>
<dbReference type="InterPro" id="IPR000175">
    <property type="entry name" value="Na/ntran_symport"/>
</dbReference>
<feature type="binding site" evidence="6">
    <location>
        <position position="415"/>
    </location>
    <ligand>
        <name>Na(+)</name>
        <dbReference type="ChEBI" id="CHEBI:29101"/>
        <label>1</label>
    </ligand>
</feature>
<feature type="binding site" evidence="6">
    <location>
        <position position="67"/>
    </location>
    <ligand>
        <name>Na(+)</name>
        <dbReference type="ChEBI" id="CHEBI:29101"/>
        <label>1</label>
    </ligand>
</feature>
<feature type="transmembrane region" description="Helical" evidence="10">
    <location>
        <begin position="474"/>
        <end position="497"/>
    </location>
</feature>
<dbReference type="EnsemblMetazoa" id="CLYHEMT011484.1">
    <property type="protein sequence ID" value="CLYHEMP011484.1"/>
    <property type="gene ID" value="CLYHEMG011484"/>
</dbReference>
<proteinExistence type="inferred from homology"/>
<keyword evidence="5 10" id="KW-0472">Membrane</keyword>
<dbReference type="PROSITE" id="PS00610">
    <property type="entry name" value="NA_NEUROTRAN_SYMP_1"/>
    <property type="match status" value="1"/>
</dbReference>
<dbReference type="PANTHER" id="PTHR11616:SF182">
    <property type="entry name" value="TRANSPORTER"/>
    <property type="match status" value="1"/>
</dbReference>
<feature type="transmembrane region" description="Helical" evidence="10">
    <location>
        <begin position="564"/>
        <end position="587"/>
    </location>
</feature>
<comment type="similarity">
    <text evidence="8">Belongs to the sodium:neurotransmitter symporter (SNF) (TC 2.A.22) family.</text>
</comment>
<feature type="transmembrane region" description="Helical" evidence="10">
    <location>
        <begin position="59"/>
        <end position="77"/>
    </location>
</feature>
<dbReference type="GO" id="GO:0015293">
    <property type="term" value="F:symporter activity"/>
    <property type="evidence" value="ECO:0007669"/>
    <property type="project" value="UniProtKB-KW"/>
</dbReference>
<dbReference type="SUPFAM" id="SSF161070">
    <property type="entry name" value="SNF-like"/>
    <property type="match status" value="1"/>
</dbReference>
<keyword evidence="12" id="KW-1185">Reference proteome</keyword>
<feature type="binding site" evidence="6">
    <location>
        <position position="334"/>
    </location>
    <ligand>
        <name>Na(+)</name>
        <dbReference type="ChEBI" id="CHEBI:29101"/>
        <label>1</label>
    </ligand>
</feature>
<feature type="binding site" evidence="6">
    <location>
        <position position="72"/>
    </location>
    <ligand>
        <name>Na(+)</name>
        <dbReference type="ChEBI" id="CHEBI:29101"/>
        <label>1</label>
    </ligand>
</feature>
<dbReference type="GO" id="GO:0046872">
    <property type="term" value="F:metal ion binding"/>
    <property type="evidence" value="ECO:0007669"/>
    <property type="project" value="UniProtKB-KW"/>
</dbReference>
<sequence>MTGYVVHNEGYQPDDDSASAAYNRSFDPEGGQSNGSVAKETKDGGEEEIRQGWGNKFEFVLAIVGYAVGLGNVWRFPYLAQKNGGGAFLIPYILSLAFMGIPVFYMELAIGQRLRRGPLHVWNKLSPYLAGVGLSSVVVSFLVGCYYNMIVAWCFYYLFISFQAEVPYAKCPCEEGFSSCNETYGMVEECALSSPTTYFWYRGALDTTSGIDDSGVFNWKLALCLLLAWILIFGITCKGTESMGKAVYFTAIFPYVVLIIFFVRAMMLEGASDGIKHMFTPDFEALTKAEVWLDASTQIFYSLGLAFGGLISMASYNEINNNIVRDALLVSVVNCGTSIFGGVTIFGILGYKATVNYKHCLTKQPLDNRTCDLKTFLDDVAQGPGLTFIAFTEAMSTMDVTQLWSVMFFMMTLTLGIGTMLGTYEAVRTTVIDLKIIPLRKELVSLILCLVSFLFGLLFCQGSGQYWLDMFNSFAANIGLLTISLFEVIIIMYIYGIKKFEKDIEFMLGKKPNWYWKSMWLFVTPGLTVLIIFASFYSLAANGIKYIRWDPVTATTFLDDYPNWAKGLCILLIAASVIFIPITALLVNFDLFKIPSDESDDKKEMDNEMRGIPNSSSQQALANHMITQG</sequence>
<organism evidence="11 12">
    <name type="scientific">Clytia hemisphaerica</name>
    <dbReference type="NCBI Taxonomy" id="252671"/>
    <lineage>
        <taxon>Eukaryota</taxon>
        <taxon>Metazoa</taxon>
        <taxon>Cnidaria</taxon>
        <taxon>Hydrozoa</taxon>
        <taxon>Hydroidolina</taxon>
        <taxon>Leptothecata</taxon>
        <taxon>Obeliida</taxon>
        <taxon>Clytiidae</taxon>
        <taxon>Clytia</taxon>
    </lineage>
</organism>
<feature type="transmembrane region" description="Helical" evidence="10">
    <location>
        <begin position="403"/>
        <end position="422"/>
    </location>
</feature>
<keyword evidence="8" id="KW-0769">Symport</keyword>
<feature type="transmembrane region" description="Helical" evidence="10">
    <location>
        <begin position="217"/>
        <end position="235"/>
    </location>
</feature>
<feature type="binding site" evidence="6">
    <location>
        <position position="65"/>
    </location>
    <ligand>
        <name>Na(+)</name>
        <dbReference type="ChEBI" id="CHEBI:29101"/>
        <label>1</label>
    </ligand>
</feature>
<evidence type="ECO:0000256" key="9">
    <source>
        <dbReference type="SAM" id="MobiDB-lite"/>
    </source>
</evidence>
<feature type="transmembrane region" description="Helical" evidence="10">
    <location>
        <begin position="299"/>
        <end position="316"/>
    </location>
</feature>
<dbReference type="GO" id="GO:0035725">
    <property type="term" value="P:sodium ion transmembrane transport"/>
    <property type="evidence" value="ECO:0007669"/>
    <property type="project" value="TreeGrafter"/>
</dbReference>
<feature type="disulfide bond" evidence="7">
    <location>
        <begin position="171"/>
        <end position="180"/>
    </location>
</feature>
<feature type="transmembrane region" description="Helical" evidence="10">
    <location>
        <begin position="443"/>
        <end position="468"/>
    </location>
</feature>
<dbReference type="GO" id="GO:0006865">
    <property type="term" value="P:amino acid transport"/>
    <property type="evidence" value="ECO:0007669"/>
    <property type="project" value="TreeGrafter"/>
</dbReference>
<evidence type="ECO:0000256" key="4">
    <source>
        <dbReference type="ARBA" id="ARBA00022989"/>
    </source>
</evidence>
<feature type="region of interest" description="Disordered" evidence="9">
    <location>
        <begin position="1"/>
        <end position="45"/>
    </location>
</feature>
<dbReference type="InterPro" id="IPR037272">
    <property type="entry name" value="SNS_sf"/>
</dbReference>
<evidence type="ECO:0000256" key="1">
    <source>
        <dbReference type="ARBA" id="ARBA00004141"/>
    </source>
</evidence>
<feature type="transmembrane region" description="Helical" evidence="10">
    <location>
        <begin position="128"/>
        <end position="159"/>
    </location>
</feature>
<dbReference type="RefSeq" id="XP_066917977.1">
    <property type="nucleotide sequence ID" value="XM_067061876.1"/>
</dbReference>
<comment type="subcellular location">
    <subcellularLocation>
        <location evidence="1">Membrane</location>
        <topology evidence="1">Multi-pass membrane protein</topology>
    </subcellularLocation>
</comment>
<dbReference type="GeneID" id="136805295"/>
<accession>A0A7M5WMH4</accession>
<reference evidence="11" key="1">
    <citation type="submission" date="2021-01" db="UniProtKB">
        <authorList>
            <consortium name="EnsemblMetazoa"/>
        </authorList>
    </citation>
    <scope>IDENTIFICATION</scope>
</reference>
<feature type="region of interest" description="Disordered" evidence="9">
    <location>
        <begin position="599"/>
        <end position="620"/>
    </location>
</feature>
<evidence type="ECO:0000256" key="2">
    <source>
        <dbReference type="ARBA" id="ARBA00022448"/>
    </source>
</evidence>
<dbReference type="Pfam" id="PF00209">
    <property type="entry name" value="SNF"/>
    <property type="match status" value="1"/>
</dbReference>